<sequence>LLYQEWARYGVFYKFQPIDLIRIPGILLERNGTRDEQCFYPETKTLFCQAITTMFLENWKRLQMRLGYFWDLTGIEEEEEHSRPEYETKVREKLLRESGKSVVQKLDANSPVDDETKSKNIN</sequence>
<accession>A0A1A6GF87</accession>
<evidence type="ECO:0000256" key="1">
    <source>
        <dbReference type="ARBA" id="ARBA00004141"/>
    </source>
</evidence>
<evidence type="ECO:0000256" key="4">
    <source>
        <dbReference type="ARBA" id="ARBA00022989"/>
    </source>
</evidence>
<keyword evidence="10" id="KW-1185">Reference proteome</keyword>
<keyword evidence="5" id="KW-0472">Membrane</keyword>
<evidence type="ECO:0000256" key="3">
    <source>
        <dbReference type="ARBA" id="ARBA00022692"/>
    </source>
</evidence>
<evidence type="ECO:0000256" key="6">
    <source>
        <dbReference type="RuleBase" id="RU280814"/>
    </source>
</evidence>
<evidence type="ECO:0000259" key="8">
    <source>
        <dbReference type="Pfam" id="PF04547"/>
    </source>
</evidence>
<feature type="non-terminal residue" evidence="9">
    <location>
        <position position="122"/>
    </location>
</feature>
<gene>
    <name evidence="9" type="ORF">A6R68_07494</name>
</gene>
<comment type="caution">
    <text evidence="9">The sequence shown here is derived from an EMBL/GenBank/DDBJ whole genome shotgun (WGS) entry which is preliminary data.</text>
</comment>
<organism evidence="9 10">
    <name type="scientific">Neotoma lepida</name>
    <name type="common">Desert woodrat</name>
    <dbReference type="NCBI Taxonomy" id="56216"/>
    <lineage>
        <taxon>Eukaryota</taxon>
        <taxon>Metazoa</taxon>
        <taxon>Chordata</taxon>
        <taxon>Craniata</taxon>
        <taxon>Vertebrata</taxon>
        <taxon>Euteleostomi</taxon>
        <taxon>Mammalia</taxon>
        <taxon>Eutheria</taxon>
        <taxon>Euarchontoglires</taxon>
        <taxon>Glires</taxon>
        <taxon>Rodentia</taxon>
        <taxon>Myomorpha</taxon>
        <taxon>Muroidea</taxon>
        <taxon>Cricetidae</taxon>
        <taxon>Neotominae</taxon>
        <taxon>Neotoma</taxon>
    </lineage>
</organism>
<dbReference type="OrthoDB" id="296386at2759"/>
<dbReference type="GO" id="GO:0005229">
    <property type="term" value="F:intracellularly calcium-gated chloride channel activity"/>
    <property type="evidence" value="ECO:0007669"/>
    <property type="project" value="TreeGrafter"/>
</dbReference>
<dbReference type="AlphaFoldDB" id="A0A1A6GF87"/>
<comment type="similarity">
    <text evidence="2 6">Belongs to the anoctamin family.</text>
</comment>
<comment type="subcellular location">
    <subcellularLocation>
        <location evidence="1 6">Membrane</location>
        <topology evidence="1 6">Multi-pass membrane protein</topology>
    </subcellularLocation>
</comment>
<feature type="non-terminal residue" evidence="9">
    <location>
        <position position="1"/>
    </location>
</feature>
<evidence type="ECO:0000256" key="5">
    <source>
        <dbReference type="ARBA" id="ARBA00023136"/>
    </source>
</evidence>
<proteinExistence type="inferred from homology"/>
<name>A0A1A6GF87_NEOLE</name>
<evidence type="ECO:0000313" key="10">
    <source>
        <dbReference type="Proteomes" id="UP000092124"/>
    </source>
</evidence>
<dbReference type="InterPro" id="IPR007632">
    <property type="entry name" value="Anoctamin"/>
</dbReference>
<dbReference type="GO" id="GO:0005886">
    <property type="term" value="C:plasma membrane"/>
    <property type="evidence" value="ECO:0007669"/>
    <property type="project" value="TreeGrafter"/>
</dbReference>
<dbReference type="EMBL" id="LZPO01097577">
    <property type="protein sequence ID" value="OBS63967.1"/>
    <property type="molecule type" value="Genomic_DNA"/>
</dbReference>
<keyword evidence="3" id="KW-0812">Transmembrane</keyword>
<reference evidence="9 10" key="1">
    <citation type="submission" date="2016-06" db="EMBL/GenBank/DDBJ databases">
        <title>The Draft Genome Sequence and Annotation of the Desert Woodrat Neotoma lepida.</title>
        <authorList>
            <person name="Campbell M."/>
            <person name="Oakeson K.F."/>
            <person name="Yandell M."/>
            <person name="Halpert J.R."/>
            <person name="Dearing D."/>
        </authorList>
    </citation>
    <scope>NUCLEOTIDE SEQUENCE [LARGE SCALE GENOMIC DNA]</scope>
    <source>
        <strain evidence="9">417</strain>
        <tissue evidence="9">Liver</tissue>
    </source>
</reference>
<dbReference type="Pfam" id="PF04547">
    <property type="entry name" value="Anoctamin"/>
    <property type="match status" value="1"/>
</dbReference>
<feature type="region of interest" description="Disordered" evidence="7">
    <location>
        <begin position="97"/>
        <end position="122"/>
    </location>
</feature>
<dbReference type="InterPro" id="IPR049452">
    <property type="entry name" value="Anoctamin_TM"/>
</dbReference>
<dbReference type="STRING" id="56216.A0A1A6GF87"/>
<evidence type="ECO:0000313" key="9">
    <source>
        <dbReference type="EMBL" id="OBS63967.1"/>
    </source>
</evidence>
<keyword evidence="4" id="KW-1133">Transmembrane helix</keyword>
<evidence type="ECO:0000256" key="2">
    <source>
        <dbReference type="ARBA" id="ARBA00009671"/>
    </source>
</evidence>
<protein>
    <recommendedName>
        <fullName evidence="6">Anoctamin</fullName>
    </recommendedName>
</protein>
<dbReference type="Proteomes" id="UP000092124">
    <property type="component" value="Unassembled WGS sequence"/>
</dbReference>
<feature type="domain" description="Anoctamin transmembrane" evidence="8">
    <location>
        <begin position="46"/>
        <end position="97"/>
    </location>
</feature>
<dbReference type="PANTHER" id="PTHR12308:SF20">
    <property type="entry name" value="ANOCTAMIN-2"/>
    <property type="match status" value="1"/>
</dbReference>
<dbReference type="PANTHER" id="PTHR12308">
    <property type="entry name" value="ANOCTAMIN"/>
    <property type="match status" value="1"/>
</dbReference>
<evidence type="ECO:0000256" key="7">
    <source>
        <dbReference type="SAM" id="MobiDB-lite"/>
    </source>
</evidence>